<dbReference type="SUPFAM" id="SSF158745">
    <property type="entry name" value="LanC-like"/>
    <property type="match status" value="1"/>
</dbReference>
<evidence type="ECO:0000259" key="3">
    <source>
        <dbReference type="Pfam" id="PF13575"/>
    </source>
</evidence>
<dbReference type="InterPro" id="IPR025410">
    <property type="entry name" value="Lant_dehyd"/>
</dbReference>
<dbReference type="InterPro" id="IPR012341">
    <property type="entry name" value="6hp_glycosidase-like_sf"/>
</dbReference>
<dbReference type="GO" id="GO:0005975">
    <property type="term" value="P:carbohydrate metabolic process"/>
    <property type="evidence" value="ECO:0007669"/>
    <property type="project" value="InterPro"/>
</dbReference>
<keyword evidence="1" id="KW-0862">Zinc</keyword>
<dbReference type="Gene3D" id="1.50.10.10">
    <property type="match status" value="1"/>
</dbReference>
<sequence>MTQSHLPGHDPVDVSNPCWYLAYSLPERLGGAAPTGSVDEDRGRLRLDRWKNEPVFAGDTHLFESWLDALDLDEPTLTTVLGESPETVRSRFTDIPGYVRTIERAWRDHRPGETADADHHGDDHGHDHDHDHHHEPHPHAAFVELVRPLVDDGVRRVREAVHAACVETPGGHLDADLLADQLCEPPYGAINLLVGRVLVLELNVLRLQGQLEGETSQQRFQDFARRLRDPKYTLDVLMEYPVLARDATILIDNWVDARIEFAQRLTADATALTARLGDPAELGSVTEVSFGAGDSHRGGRSVGFVRFANGARAVYKPRGLQVELHFQQLLDWLNTRGAQPSLRTMWVLDRGDYGWSEFVTAGPCADHDALRRFYTRQGSYLALLHSLAAVDFHLENIIAAGEHPMLVDLEALFHPQGEQTDQQIGVSAESFRTMRESVLEVGLLPRPIIYQDDDGVGGVDFSGLAGTAGQLTPTPVATWEESGTDEMRLVRKRIEMGGGQNLPSLSDAAHHTLDFSADIMAGFEQTYRLLHRHRDELLAPDGPVAAFAGDEVRVILRATRTYGKLLQESRHPDLLRNALDRERFFSFLWLQEEWPGAEARIATAEQAQLSRGDIPFFSTTPASHDFVAGDGSVVAGVLPTSGLERSRQRIGALSETHLAQQTWILRSSLAALTMGVESQGQWSEYQVTAATVPADVDRFIAAARAAGDRLLLSADTGEDSIAWLGHTLVADKIWQLGPVGIDLYSGLSGIALFLGYLGEVSGEQRFRGAAEVAAGMLVRQIDLLDETPTESLENFTVGAFNELGGPLYALSHLGALWQRDDLLDAAGRIVPVLLHLAPQDEAYDVISGAAGAILALLALHAARPSEPILDAARTFARILADKAEPAGDGIGWAGAVNPSRPLAGFSHGGSGIAVALARLDRALGNRDHLPLVEGAMRYERSAFDPEHMCWLDLRDTTPERYSMVAWCHGGPGIALARADLAGYVDDHELLDRDLSDASTGMLRFGLTGEVITGTGNHSICHGDLGNVEALLAAARVRGDEDAARQAELVAASILDYIDRDGWLCGVPLGAETPGLMSGIAGIGYNLLRLALPERVPSILLVEPPVAAVGGDPRG</sequence>
<evidence type="ECO:0000313" key="5">
    <source>
        <dbReference type="Proteomes" id="UP000198864"/>
    </source>
</evidence>
<dbReference type="Proteomes" id="UP000198864">
    <property type="component" value="Unassembled WGS sequence"/>
</dbReference>
<dbReference type="STRING" id="285676.GA0070561_2805"/>
<accession>A0A1C4WKN9</accession>
<feature type="region of interest" description="Disordered" evidence="2">
    <location>
        <begin position="108"/>
        <end position="136"/>
    </location>
</feature>
<evidence type="ECO:0000256" key="2">
    <source>
        <dbReference type="SAM" id="MobiDB-lite"/>
    </source>
</evidence>
<dbReference type="SMART" id="SM01260">
    <property type="entry name" value="LANC_like"/>
    <property type="match status" value="1"/>
</dbReference>
<dbReference type="InterPro" id="IPR007822">
    <property type="entry name" value="LANC-like"/>
</dbReference>
<proteinExistence type="predicted"/>
<name>A0A1C4WKN9_9ACTN</name>
<dbReference type="PIRSF" id="PIRSF037228">
    <property type="entry name" value="Lant_mod_RumM"/>
    <property type="match status" value="1"/>
</dbReference>
<feature type="binding site" evidence="1">
    <location>
        <position position="1021"/>
    </location>
    <ligand>
        <name>Zn(2+)</name>
        <dbReference type="ChEBI" id="CHEBI:29105"/>
    </ligand>
</feature>
<evidence type="ECO:0000256" key="1">
    <source>
        <dbReference type="PIRSR" id="PIRSR607822-1"/>
    </source>
</evidence>
<organism evidence="4 5">
    <name type="scientific">Micromonospora saelicesensis</name>
    <dbReference type="NCBI Taxonomy" id="285676"/>
    <lineage>
        <taxon>Bacteria</taxon>
        <taxon>Bacillati</taxon>
        <taxon>Actinomycetota</taxon>
        <taxon>Actinomycetes</taxon>
        <taxon>Micromonosporales</taxon>
        <taxon>Micromonosporaceae</taxon>
        <taxon>Micromonospora</taxon>
    </lineage>
</organism>
<dbReference type="Pfam" id="PF05147">
    <property type="entry name" value="LANC_like"/>
    <property type="match status" value="1"/>
</dbReference>
<feature type="binding site" evidence="1">
    <location>
        <position position="967"/>
    </location>
    <ligand>
        <name>Zn(2+)</name>
        <dbReference type="ChEBI" id="CHEBI:29105"/>
    </ligand>
</feature>
<dbReference type="RefSeq" id="WP_091399735.1">
    <property type="nucleotide sequence ID" value="NZ_FMCR01000002.1"/>
</dbReference>
<reference evidence="4 5" key="1">
    <citation type="submission" date="2016-06" db="EMBL/GenBank/DDBJ databases">
        <authorList>
            <person name="Kjaerup R.B."/>
            <person name="Dalgaard T.S."/>
            <person name="Juul-Madsen H.R."/>
        </authorList>
    </citation>
    <scope>NUCLEOTIDE SEQUENCE [LARGE SCALE GENOMIC DNA]</scope>
    <source>
        <strain evidence="4 5">DSM 44871</strain>
    </source>
</reference>
<protein>
    <submittedName>
        <fullName evidence="4">Type 2 lantibiotic biosynthesis protein LanM</fullName>
    </submittedName>
</protein>
<gene>
    <name evidence="4" type="ORF">GA0070561_2805</name>
</gene>
<evidence type="ECO:0000313" key="4">
    <source>
        <dbReference type="EMBL" id="SCE96856.1"/>
    </source>
</evidence>
<feature type="domain" description="Lantibiotic biosynthesis protein dehydration" evidence="3">
    <location>
        <begin position="240"/>
        <end position="619"/>
    </location>
</feature>
<dbReference type="InterPro" id="IPR017146">
    <property type="entry name" value="Lanti_2_LanM"/>
</dbReference>
<dbReference type="CDD" id="cd04792">
    <property type="entry name" value="LanM-like"/>
    <property type="match status" value="1"/>
</dbReference>
<keyword evidence="1" id="KW-0479">Metal-binding</keyword>
<dbReference type="PRINTS" id="PR01950">
    <property type="entry name" value="LANCSUPER"/>
</dbReference>
<dbReference type="EMBL" id="FMCR01000002">
    <property type="protein sequence ID" value="SCE96856.1"/>
    <property type="molecule type" value="Genomic_DNA"/>
</dbReference>
<dbReference type="GO" id="GO:0031179">
    <property type="term" value="P:peptide modification"/>
    <property type="evidence" value="ECO:0007669"/>
    <property type="project" value="InterPro"/>
</dbReference>
<dbReference type="NCBIfam" id="TIGR03897">
    <property type="entry name" value="lanti_2_LanM"/>
    <property type="match status" value="1"/>
</dbReference>
<dbReference type="PRINTS" id="PR01955">
    <property type="entry name" value="LANCFRANKIA"/>
</dbReference>
<dbReference type="AlphaFoldDB" id="A0A1C4WKN9"/>
<dbReference type="GO" id="GO:0046872">
    <property type="term" value="F:metal ion binding"/>
    <property type="evidence" value="ECO:0007669"/>
    <property type="project" value="UniProtKB-KW"/>
</dbReference>
<feature type="binding site" evidence="1">
    <location>
        <position position="1020"/>
    </location>
    <ligand>
        <name>Zn(2+)</name>
        <dbReference type="ChEBI" id="CHEBI:29105"/>
    </ligand>
</feature>
<dbReference type="Pfam" id="PF13575">
    <property type="entry name" value="DUF4135"/>
    <property type="match status" value="1"/>
</dbReference>